<name>A0A653BJ81_CALMS</name>
<reference evidence="2 3" key="1">
    <citation type="submission" date="2019-01" db="EMBL/GenBank/DDBJ databases">
        <authorList>
            <person name="Sayadi A."/>
        </authorList>
    </citation>
    <scope>NUCLEOTIDE SEQUENCE [LARGE SCALE GENOMIC DNA]</scope>
</reference>
<feature type="domain" description="MADF" evidence="1">
    <location>
        <begin position="20"/>
        <end position="116"/>
    </location>
</feature>
<proteinExistence type="predicted"/>
<dbReference type="Pfam" id="PF10545">
    <property type="entry name" value="MADF_DNA_bdg"/>
    <property type="match status" value="1"/>
</dbReference>
<keyword evidence="3" id="KW-1185">Reference proteome</keyword>
<organism evidence="2 3">
    <name type="scientific">Callosobruchus maculatus</name>
    <name type="common">Southern cowpea weevil</name>
    <name type="synonym">Pulse bruchid</name>
    <dbReference type="NCBI Taxonomy" id="64391"/>
    <lineage>
        <taxon>Eukaryota</taxon>
        <taxon>Metazoa</taxon>
        <taxon>Ecdysozoa</taxon>
        <taxon>Arthropoda</taxon>
        <taxon>Hexapoda</taxon>
        <taxon>Insecta</taxon>
        <taxon>Pterygota</taxon>
        <taxon>Neoptera</taxon>
        <taxon>Endopterygota</taxon>
        <taxon>Coleoptera</taxon>
        <taxon>Polyphaga</taxon>
        <taxon>Cucujiformia</taxon>
        <taxon>Chrysomeloidea</taxon>
        <taxon>Chrysomelidae</taxon>
        <taxon>Bruchinae</taxon>
        <taxon>Bruchini</taxon>
        <taxon>Callosobruchus</taxon>
    </lineage>
</organism>
<dbReference type="AlphaFoldDB" id="A0A653BJ81"/>
<dbReference type="SMART" id="SM00595">
    <property type="entry name" value="MADF"/>
    <property type="match status" value="1"/>
</dbReference>
<dbReference type="OrthoDB" id="6784437at2759"/>
<gene>
    <name evidence="2" type="ORF">CALMAC_LOCUS1479</name>
</gene>
<dbReference type="EMBL" id="CAACVG010001757">
    <property type="protein sequence ID" value="VEN35609.1"/>
    <property type="molecule type" value="Genomic_DNA"/>
</dbReference>
<protein>
    <recommendedName>
        <fullName evidence="1">MADF domain-containing protein</fullName>
    </recommendedName>
</protein>
<dbReference type="PROSITE" id="PS51029">
    <property type="entry name" value="MADF"/>
    <property type="match status" value="1"/>
</dbReference>
<accession>A0A653BJ81</accession>
<dbReference type="PANTHER" id="PTHR21505:SF12">
    <property type="entry name" value="MADF DOMAIN-CONTAINING PROTEIN-RELATED"/>
    <property type="match status" value="1"/>
</dbReference>
<evidence type="ECO:0000259" key="1">
    <source>
        <dbReference type="PROSITE" id="PS51029"/>
    </source>
</evidence>
<dbReference type="Proteomes" id="UP000410492">
    <property type="component" value="Unassembled WGS sequence"/>
</dbReference>
<evidence type="ECO:0000313" key="3">
    <source>
        <dbReference type="Proteomes" id="UP000410492"/>
    </source>
</evidence>
<evidence type="ECO:0000313" key="2">
    <source>
        <dbReference type="EMBL" id="VEN35609.1"/>
    </source>
</evidence>
<sequence length="285" mass="32864">MPFRRSFFRDMEWSNDTVIEFLEAYRSEPCIWDPRHPQYKNRNAVNEAWERIRDSLSVNFTVYELKKKKESLMASFRGLMNKKKNSIKAGAAPDEVYTPSWFAYSLMESFLGPIYKYNAVVSEEGSEIWEVTNSTSGHVTYQTIPDPVATASDTDIIISNGKPKHNKESELKRAKRQMEDAIHTIFKNIEQNKEEDDCALYARLLAQKLRRIPERRRESLMLEIDGLVMKAKYECTNDQIPNSPTMSMPTSEDLGKHLISNAELSHLKGEILSNPPSPYDLNDAE</sequence>
<dbReference type="InterPro" id="IPR006578">
    <property type="entry name" value="MADF-dom"/>
</dbReference>
<dbReference type="PANTHER" id="PTHR21505">
    <property type="entry name" value="MADF DOMAIN-CONTAINING PROTEIN-RELATED"/>
    <property type="match status" value="1"/>
</dbReference>